<reference evidence="1 2" key="1">
    <citation type="submission" date="2017-11" db="EMBL/GenBank/DDBJ databases">
        <title>De-novo sequencing of pomegranate (Punica granatum L.) genome.</title>
        <authorList>
            <person name="Akparov Z."/>
            <person name="Amiraslanov A."/>
            <person name="Hajiyeva S."/>
            <person name="Abbasov M."/>
            <person name="Kaur K."/>
            <person name="Hamwieh A."/>
            <person name="Solovyev V."/>
            <person name="Salamov A."/>
            <person name="Braich B."/>
            <person name="Kosarev P."/>
            <person name="Mahmoud A."/>
            <person name="Hajiyev E."/>
            <person name="Babayeva S."/>
            <person name="Izzatullayeva V."/>
            <person name="Mammadov A."/>
            <person name="Mammadov A."/>
            <person name="Sharifova S."/>
            <person name="Ojaghi J."/>
            <person name="Eynullazada K."/>
            <person name="Bayramov B."/>
            <person name="Abdulazimova A."/>
            <person name="Shahmuradov I."/>
        </authorList>
    </citation>
    <scope>NUCLEOTIDE SEQUENCE [LARGE SCALE GENOMIC DNA]</scope>
    <source>
        <strain evidence="2">cv. AG2017</strain>
        <tissue evidence="1">Leaf</tissue>
    </source>
</reference>
<evidence type="ECO:0000313" key="1">
    <source>
        <dbReference type="EMBL" id="PKI77365.1"/>
    </source>
</evidence>
<gene>
    <name evidence="1" type="ORF">CRG98_002310</name>
</gene>
<evidence type="ECO:0000313" key="2">
    <source>
        <dbReference type="Proteomes" id="UP000233551"/>
    </source>
</evidence>
<keyword evidence="2" id="KW-1185">Reference proteome</keyword>
<comment type="caution">
    <text evidence="1">The sequence shown here is derived from an EMBL/GenBank/DDBJ whole genome shotgun (WGS) entry which is preliminary data.</text>
</comment>
<organism evidence="1 2">
    <name type="scientific">Punica granatum</name>
    <name type="common">Pomegranate</name>
    <dbReference type="NCBI Taxonomy" id="22663"/>
    <lineage>
        <taxon>Eukaryota</taxon>
        <taxon>Viridiplantae</taxon>
        <taxon>Streptophyta</taxon>
        <taxon>Embryophyta</taxon>
        <taxon>Tracheophyta</taxon>
        <taxon>Spermatophyta</taxon>
        <taxon>Magnoliopsida</taxon>
        <taxon>eudicotyledons</taxon>
        <taxon>Gunneridae</taxon>
        <taxon>Pentapetalae</taxon>
        <taxon>rosids</taxon>
        <taxon>malvids</taxon>
        <taxon>Myrtales</taxon>
        <taxon>Lythraceae</taxon>
        <taxon>Punica</taxon>
    </lineage>
</organism>
<dbReference type="EMBL" id="PGOL01000095">
    <property type="protein sequence ID" value="PKI77365.1"/>
    <property type="molecule type" value="Genomic_DNA"/>
</dbReference>
<protein>
    <submittedName>
        <fullName evidence="1">Uncharacterized protein</fullName>
    </submittedName>
</protein>
<name>A0A2I0L9J1_PUNGR</name>
<accession>A0A2I0L9J1</accession>
<sequence length="124" mass="13748">MGPTLATHAPTRSLANPRVTNNLARFSGSQSQAPIVSRSSLSLSIRVMRERKEIKDVVARRRSPQPRSRSLVILLTTSDLDQGCGARCRATIVSISFLFLSSLERGMTARWWCPIRVFTAPLLP</sequence>
<dbReference type="Proteomes" id="UP000233551">
    <property type="component" value="Unassembled WGS sequence"/>
</dbReference>
<dbReference type="AlphaFoldDB" id="A0A2I0L9J1"/>
<proteinExistence type="predicted"/>